<sequence length="798" mass="85220">MKWKLLILITALFTLVACGSGGSDSKTVAKPVSTNTKPIAVITTEQSGFKVNTTLVFSAAQSSDPDGDALTYQWQLTSKNEQVEIPITVNNESTVEFSVSEAQEYQLVLTVSDGKLSSTPAQKQLTVTENTQLIANAGSTQTVKQGDVVLLNAAQSSTTSGAINQYKWQFITKPVASNTTLENATQVKSQFVADEIGDFKVELTVTDSQGDTASTVVLIKSESLNSNSSPQAVINVENNTIAPNEVVTLYGNQSTDPDKNDTLSYAWAITSKPQGSTPALSNMQNHTAGFSASTAGDYTLSLTVTDQQNESDTASVTLTVTTSNKAPIATLESERDITLNESTTLQCQQCSDPDGDTLSYNWQLQAKPVNSASQLTNNRSATPSIVADKEGDYVVVLTVSDGQLSSNQATSALHASSNKKPITLVTYETSITVDEQVLLDASNSYDPEGQPLSYQWEIISSQGQATLSSNTISKPTFSASVEGQVVISLRTNDGVQYSDTKTLTIDVIQNALPVISFTGEQSRYDVVGNAVKFDVSQSYDPEGTTLDYAWTLSAPSGSSTSLSNTNQSMTEFIADMTGSYTLTVVATDADGFSKSVQFSITVTNSAQLTGRIKGLLTNVQKAAISNAQLTINGLQYTTNTNGFFDEEVNLAQGEKITITTADERLATGVYNSVAITQSNFTVDIGQNSMPVLQAVEVSVFVCAEFSGPDTVNLRFNMVDTLLASDSFQFSFDQTKPLTLQKSGSTYLDSELDIDLPASAEFEVTVIETNVENTISSNITIYHSDSGQPSSAIISICNI</sequence>
<dbReference type="InterPro" id="IPR048527">
    <property type="entry name" value="Sde182_C"/>
</dbReference>
<feature type="domain" description="PKD/Chitinase" evidence="1">
    <location>
        <begin position="231"/>
        <end position="323"/>
    </location>
</feature>
<dbReference type="PANTHER" id="PTHR46182:SF2">
    <property type="entry name" value="FI19480P1"/>
    <property type="match status" value="1"/>
</dbReference>
<dbReference type="SMART" id="SM00089">
    <property type="entry name" value="PKD"/>
    <property type="match status" value="6"/>
</dbReference>
<organism evidence="2">
    <name type="scientific">marine sediment metagenome</name>
    <dbReference type="NCBI Taxonomy" id="412755"/>
    <lineage>
        <taxon>unclassified sequences</taxon>
        <taxon>metagenomes</taxon>
        <taxon>ecological metagenomes</taxon>
    </lineage>
</organism>
<feature type="domain" description="PKD/Chitinase" evidence="1">
    <location>
        <begin position="39"/>
        <end position="130"/>
    </location>
</feature>
<comment type="caution">
    <text evidence="2">The sequence shown here is derived from an EMBL/GenBank/DDBJ whole genome shotgun (WGS) entry which is preliminary data.</text>
</comment>
<feature type="domain" description="PKD/Chitinase" evidence="1">
    <location>
        <begin position="422"/>
        <end position="508"/>
    </location>
</feature>
<dbReference type="PROSITE" id="PS51257">
    <property type="entry name" value="PROKAR_LIPOPROTEIN"/>
    <property type="match status" value="1"/>
</dbReference>
<evidence type="ECO:0000259" key="1">
    <source>
        <dbReference type="SMART" id="SM00089"/>
    </source>
</evidence>
<dbReference type="Pfam" id="PF22352">
    <property type="entry name" value="K319L-like_PKD"/>
    <property type="match status" value="5"/>
</dbReference>
<dbReference type="AlphaFoldDB" id="A0A0F9STP0"/>
<evidence type="ECO:0000313" key="2">
    <source>
        <dbReference type="EMBL" id="KKN70179.1"/>
    </source>
</evidence>
<proteinExistence type="predicted"/>
<feature type="domain" description="PKD/Chitinase" evidence="1">
    <location>
        <begin position="328"/>
        <end position="418"/>
    </location>
</feature>
<dbReference type="InterPro" id="IPR035986">
    <property type="entry name" value="PKD_dom_sf"/>
</dbReference>
<gene>
    <name evidence="2" type="ORF">LCGC14_0433440</name>
</gene>
<accession>A0A0F9STP0</accession>
<dbReference type="PANTHER" id="PTHR46182">
    <property type="entry name" value="FI19480P1"/>
    <property type="match status" value="1"/>
</dbReference>
<dbReference type="InterPro" id="IPR013783">
    <property type="entry name" value="Ig-like_fold"/>
</dbReference>
<dbReference type="InterPro" id="IPR029865">
    <property type="entry name" value="KIAA0319-like"/>
</dbReference>
<dbReference type="InterPro" id="IPR022409">
    <property type="entry name" value="PKD/Chitinase_dom"/>
</dbReference>
<dbReference type="EMBL" id="LAZR01000409">
    <property type="protein sequence ID" value="KKN70179.1"/>
    <property type="molecule type" value="Genomic_DNA"/>
</dbReference>
<dbReference type="GO" id="GO:0016020">
    <property type="term" value="C:membrane"/>
    <property type="evidence" value="ECO:0007669"/>
    <property type="project" value="TreeGrafter"/>
</dbReference>
<name>A0A0F9STP0_9ZZZZ</name>
<feature type="domain" description="PKD/Chitinase" evidence="1">
    <location>
        <begin position="134"/>
        <end position="224"/>
    </location>
</feature>
<protein>
    <recommendedName>
        <fullName evidence="1">PKD/Chitinase domain-containing protein</fullName>
    </recommendedName>
</protein>
<dbReference type="Gene3D" id="2.60.40.10">
    <property type="entry name" value="Immunoglobulins"/>
    <property type="match status" value="6"/>
</dbReference>
<dbReference type="SUPFAM" id="SSF49299">
    <property type="entry name" value="PKD domain"/>
    <property type="match status" value="6"/>
</dbReference>
<dbReference type="GO" id="GO:0001764">
    <property type="term" value="P:neuron migration"/>
    <property type="evidence" value="ECO:0007669"/>
    <property type="project" value="TreeGrafter"/>
</dbReference>
<dbReference type="Pfam" id="PF21027">
    <property type="entry name" value="Sde0182_C"/>
    <property type="match status" value="1"/>
</dbReference>
<reference evidence="2" key="1">
    <citation type="journal article" date="2015" name="Nature">
        <title>Complex archaea that bridge the gap between prokaryotes and eukaryotes.</title>
        <authorList>
            <person name="Spang A."/>
            <person name="Saw J.H."/>
            <person name="Jorgensen S.L."/>
            <person name="Zaremba-Niedzwiedzka K."/>
            <person name="Martijn J."/>
            <person name="Lind A.E."/>
            <person name="van Eijk R."/>
            <person name="Schleper C."/>
            <person name="Guy L."/>
            <person name="Ettema T.J."/>
        </authorList>
    </citation>
    <scope>NUCLEOTIDE SEQUENCE</scope>
</reference>
<feature type="domain" description="PKD/Chitinase" evidence="1">
    <location>
        <begin position="514"/>
        <end position="605"/>
    </location>
</feature>
<dbReference type="GO" id="GO:0031410">
    <property type="term" value="C:cytoplasmic vesicle"/>
    <property type="evidence" value="ECO:0007669"/>
    <property type="project" value="TreeGrafter"/>
</dbReference>